<dbReference type="PANTHER" id="PTHR43591">
    <property type="entry name" value="METHYLTRANSFERASE"/>
    <property type="match status" value="1"/>
</dbReference>
<gene>
    <name evidence="2" type="ORF">O9H85_17135</name>
</gene>
<dbReference type="InterPro" id="IPR041698">
    <property type="entry name" value="Methyltransf_25"/>
</dbReference>
<dbReference type="InterPro" id="IPR029063">
    <property type="entry name" value="SAM-dependent_MTases_sf"/>
</dbReference>
<dbReference type="Proteomes" id="UP001527882">
    <property type="component" value="Unassembled WGS sequence"/>
</dbReference>
<keyword evidence="2" id="KW-0489">Methyltransferase</keyword>
<accession>A0ABT4QB58</accession>
<dbReference type="CDD" id="cd02440">
    <property type="entry name" value="AdoMet_MTases"/>
    <property type="match status" value="1"/>
</dbReference>
<proteinExistence type="predicted"/>
<dbReference type="PANTHER" id="PTHR43591:SF110">
    <property type="entry name" value="RHODANESE DOMAIN-CONTAINING PROTEIN"/>
    <property type="match status" value="1"/>
</dbReference>
<organism evidence="2 3">
    <name type="scientific">Paenibacillus gyeongsangnamensis</name>
    <dbReference type="NCBI Taxonomy" id="3388067"/>
    <lineage>
        <taxon>Bacteria</taxon>
        <taxon>Bacillati</taxon>
        <taxon>Bacillota</taxon>
        <taxon>Bacilli</taxon>
        <taxon>Bacillales</taxon>
        <taxon>Paenibacillaceae</taxon>
        <taxon>Paenibacillus</taxon>
    </lineage>
</organism>
<sequence length="280" mass="31051">MEEGPPIKISELSARLEVRDYLEMQRSAMFVRWMELRETLLLLDEMIARTAEQPASASRRWVELADRSRGLSSLREAWVDRWNFDALSERWDQPEGGRTMHLPSAAEHERVLEAAAARLSPQPGEAGLDAGTGDGAFAAKLARPGVAMTGMDQSRSMLRRCRERVPGIETRYGNLLAVPCLDGRFDFIATSFALHHLTPEQQPLALAELTRVLKSRGRIALVDWMDGEGTAEGEGYATRNEPGEAFPSAEGLSAWFRAQGFAADSERLTASGIHLVLAFR</sequence>
<evidence type="ECO:0000313" key="3">
    <source>
        <dbReference type="Proteomes" id="UP001527882"/>
    </source>
</evidence>
<dbReference type="GO" id="GO:0032259">
    <property type="term" value="P:methylation"/>
    <property type="evidence" value="ECO:0007669"/>
    <property type="project" value="UniProtKB-KW"/>
</dbReference>
<keyword evidence="3" id="KW-1185">Reference proteome</keyword>
<dbReference type="RefSeq" id="WP_269882633.1">
    <property type="nucleotide sequence ID" value="NZ_JAQAGZ010000010.1"/>
</dbReference>
<evidence type="ECO:0000313" key="2">
    <source>
        <dbReference type="EMBL" id="MCZ8514118.1"/>
    </source>
</evidence>
<keyword evidence="2" id="KW-0808">Transferase</keyword>
<dbReference type="EMBL" id="JAQAGZ010000010">
    <property type="protein sequence ID" value="MCZ8514118.1"/>
    <property type="molecule type" value="Genomic_DNA"/>
</dbReference>
<protein>
    <submittedName>
        <fullName evidence="2">Methyltransferase domain-containing protein</fullName>
    </submittedName>
</protein>
<feature type="domain" description="Methyltransferase" evidence="1">
    <location>
        <begin position="128"/>
        <end position="217"/>
    </location>
</feature>
<name>A0ABT4QB58_9BACL</name>
<dbReference type="Pfam" id="PF13649">
    <property type="entry name" value="Methyltransf_25"/>
    <property type="match status" value="1"/>
</dbReference>
<dbReference type="SUPFAM" id="SSF53335">
    <property type="entry name" value="S-adenosyl-L-methionine-dependent methyltransferases"/>
    <property type="match status" value="1"/>
</dbReference>
<comment type="caution">
    <text evidence="2">The sequence shown here is derived from an EMBL/GenBank/DDBJ whole genome shotgun (WGS) entry which is preliminary data.</text>
</comment>
<dbReference type="GO" id="GO:0008168">
    <property type="term" value="F:methyltransferase activity"/>
    <property type="evidence" value="ECO:0007669"/>
    <property type="project" value="UniProtKB-KW"/>
</dbReference>
<evidence type="ECO:0000259" key="1">
    <source>
        <dbReference type="Pfam" id="PF13649"/>
    </source>
</evidence>
<dbReference type="Gene3D" id="3.40.50.150">
    <property type="entry name" value="Vaccinia Virus protein VP39"/>
    <property type="match status" value="1"/>
</dbReference>
<reference evidence="2 3" key="1">
    <citation type="submission" date="2022-12" db="EMBL/GenBank/DDBJ databases">
        <title>Draft genome sequence of Paenibacillus sp. dW9.</title>
        <authorList>
            <person name="Choi E.-W."/>
            <person name="Kim D.-U."/>
        </authorList>
    </citation>
    <scope>NUCLEOTIDE SEQUENCE [LARGE SCALE GENOMIC DNA]</scope>
    <source>
        <strain evidence="3">dW9</strain>
    </source>
</reference>